<organism evidence="2 3">
    <name type="scientific">Sphingomonas naphthae</name>
    <dbReference type="NCBI Taxonomy" id="1813468"/>
    <lineage>
        <taxon>Bacteria</taxon>
        <taxon>Pseudomonadati</taxon>
        <taxon>Pseudomonadota</taxon>
        <taxon>Alphaproteobacteria</taxon>
        <taxon>Sphingomonadales</taxon>
        <taxon>Sphingomonadaceae</taxon>
        <taxon>Sphingomonas</taxon>
    </lineage>
</organism>
<proteinExistence type="predicted"/>
<evidence type="ECO:0000313" key="3">
    <source>
        <dbReference type="Proteomes" id="UP001220395"/>
    </source>
</evidence>
<keyword evidence="3" id="KW-1185">Reference proteome</keyword>
<dbReference type="RefSeq" id="WP_273688791.1">
    <property type="nucleotide sequence ID" value="NZ_CP117411.1"/>
</dbReference>
<sequence>MRRPLIPSGGAQPARRKEVIYIDIEIVLALVLGVATLVVAILSLVVKIIELSRR</sequence>
<protein>
    <submittedName>
        <fullName evidence="2">Uncharacterized protein</fullName>
    </submittedName>
</protein>
<keyword evidence="1" id="KW-0472">Membrane</keyword>
<accession>A0ABY7TLH8</accession>
<dbReference type="EMBL" id="CP117411">
    <property type="protein sequence ID" value="WCT74060.1"/>
    <property type="molecule type" value="Genomic_DNA"/>
</dbReference>
<dbReference type="Proteomes" id="UP001220395">
    <property type="component" value="Chromosome"/>
</dbReference>
<keyword evidence="1" id="KW-1133">Transmembrane helix</keyword>
<keyword evidence="1" id="KW-0812">Transmembrane</keyword>
<feature type="transmembrane region" description="Helical" evidence="1">
    <location>
        <begin position="20"/>
        <end position="46"/>
    </location>
</feature>
<reference evidence="2 3" key="1">
    <citation type="submission" date="2023-02" db="EMBL/GenBank/DDBJ databases">
        <title>Genome sequence of Sphingomonas naphthae.</title>
        <authorList>
            <person name="Kim S."/>
            <person name="Heo J."/>
            <person name="Kwon S.-W."/>
        </authorList>
    </citation>
    <scope>NUCLEOTIDE SEQUENCE [LARGE SCALE GENOMIC DNA]</scope>
    <source>
        <strain evidence="2 3">KACC 18716</strain>
    </source>
</reference>
<gene>
    <name evidence="2" type="ORF">PQ455_02175</name>
</gene>
<evidence type="ECO:0000256" key="1">
    <source>
        <dbReference type="SAM" id="Phobius"/>
    </source>
</evidence>
<evidence type="ECO:0000313" key="2">
    <source>
        <dbReference type="EMBL" id="WCT74060.1"/>
    </source>
</evidence>
<name>A0ABY7TLH8_9SPHN</name>